<dbReference type="PANTHER" id="PTHR31315:SF1">
    <property type="entry name" value="PROTEIN SIP5"/>
    <property type="match status" value="1"/>
</dbReference>
<proteinExistence type="inferred from homology"/>
<feature type="region of interest" description="Disordered" evidence="2">
    <location>
        <begin position="398"/>
        <end position="422"/>
    </location>
</feature>
<feature type="compositionally biased region" description="Polar residues" evidence="2">
    <location>
        <begin position="727"/>
        <end position="740"/>
    </location>
</feature>
<feature type="region of interest" description="Disordered" evidence="2">
    <location>
        <begin position="479"/>
        <end position="512"/>
    </location>
</feature>
<sequence>MGNNTSSSRGPDSPLTPSNRPEQTGAASGPASPTAGQQHQPMYASRGHRGSRHDLSFLGIGSSSHAEVPERRETKQEREARKLEKERVARIKERERSLKEEHVDGGYLVTMGVYTGIEDFNKPVVRQLMIERRIAPFWRGLDDFNEEWTEHQLVAAGRGLPIPAADEIPPEELTRPISPDSRHVSNQNLQNLMVPISSRSHSAASDASATLSPSHPAFSGASPASPPPASPSQSSSPFRPRSKTLASLTTSSKNPSSSELVPREIQLPVDPYVNGQAIEVFLYKDATECPICFLYYPPYLNKTRCCDQAICSECFVQIKRPDPHPPEHHDPSNSAAPPAAESTAEAESLVSEPACCPYCQQPEFGVTYEAPPFRRGLSYANANHGLGSFASAMSSSSSLNSTSSPALSPHPHQHKRRTTSISANASTVITTDRVRPDWATKLANARSHLARRSAAATALHTAAYLIGNGNADTRGFAFSGRSRFGRNRGDNSPGTSGAATPSPTTNEGGARSVSEQLALMRREAQETGTRRRSRMEDLEEMMMMEAIRLSLAAEEERKKKADKEAAKEAKKKAKEDKKREKKEKKVYGSGASSASGSALSLSLPGLGRRRGNSGASNLGRELTPEDMGPPTSKGKGVDRSVTSAPSASASSSAPIDFPRSNSSTGFPGSRHLDTTTLANIHDLHQSTPSPTAPEKPSHLRQMSNASSPASSFIESVPGSIRNDFHNHGSSSTLDSPTASGTMIAAHSGESPEDADTNGNAGTESMFNFQSLAAMIGSEDNKEDQEDAARHIEYLSGGGESSRHASEAGTLHTSLEESVATLKVDNSDGVESTANADSRQTTLLEPHRTTPEVTLTPETPAADCERNYTITKRDLSKD</sequence>
<feature type="region of interest" description="Disordered" evidence="2">
    <location>
        <begin position="203"/>
        <end position="262"/>
    </location>
</feature>
<feature type="compositionally biased region" description="Low complexity" evidence="2">
    <location>
        <begin position="588"/>
        <end position="606"/>
    </location>
</feature>
<keyword evidence="4" id="KW-1185">Reference proteome</keyword>
<feature type="compositionally biased region" description="Basic and acidic residues" evidence="2">
    <location>
        <begin position="560"/>
        <end position="586"/>
    </location>
</feature>
<feature type="compositionally biased region" description="Polar residues" evidence="2">
    <location>
        <begin position="700"/>
        <end position="713"/>
    </location>
</feature>
<accession>A0A2J6Q9Z5</accession>
<feature type="compositionally biased region" description="Polar residues" evidence="2">
    <location>
        <begin position="1"/>
        <end position="22"/>
    </location>
</feature>
<feature type="compositionally biased region" description="Polar residues" evidence="2">
    <location>
        <begin position="493"/>
        <end position="507"/>
    </location>
</feature>
<evidence type="ECO:0000256" key="2">
    <source>
        <dbReference type="SAM" id="MobiDB-lite"/>
    </source>
</evidence>
<feature type="compositionally biased region" description="Basic and acidic residues" evidence="2">
    <location>
        <begin position="862"/>
        <end position="877"/>
    </location>
</feature>
<feature type="compositionally biased region" description="Low complexity" evidence="2">
    <location>
        <begin position="643"/>
        <end position="654"/>
    </location>
</feature>
<feature type="region of interest" description="Disordered" evidence="2">
    <location>
        <begin position="322"/>
        <end position="344"/>
    </location>
</feature>
<feature type="compositionally biased region" description="Low complexity" evidence="2">
    <location>
        <begin position="231"/>
        <end position="258"/>
    </location>
</feature>
<name>A0A2J6Q9Z5_9HELO</name>
<feature type="compositionally biased region" description="Low complexity" evidence="2">
    <location>
        <begin position="332"/>
        <end position="344"/>
    </location>
</feature>
<dbReference type="STRING" id="1745343.A0A2J6Q9Z5"/>
<feature type="compositionally biased region" description="Basic and acidic residues" evidence="2">
    <location>
        <begin position="322"/>
        <end position="331"/>
    </location>
</feature>
<evidence type="ECO:0000313" key="4">
    <source>
        <dbReference type="Proteomes" id="UP000235672"/>
    </source>
</evidence>
<dbReference type="InterPro" id="IPR039301">
    <property type="entry name" value="Sip5/DA2"/>
</dbReference>
<dbReference type="PANTHER" id="PTHR31315">
    <property type="entry name" value="PROTEIN SIP5"/>
    <property type="match status" value="1"/>
</dbReference>
<feature type="compositionally biased region" description="Low complexity" evidence="2">
    <location>
        <begin position="24"/>
        <end position="36"/>
    </location>
</feature>
<dbReference type="CDD" id="cd24139">
    <property type="entry name" value="SIP5-like"/>
    <property type="match status" value="1"/>
</dbReference>
<dbReference type="EMBL" id="KZ613476">
    <property type="protein sequence ID" value="PMD23064.1"/>
    <property type="molecule type" value="Genomic_DNA"/>
</dbReference>
<gene>
    <name evidence="3" type="ORF">NA56DRAFT_670185</name>
</gene>
<feature type="region of interest" description="Disordered" evidence="2">
    <location>
        <begin position="1"/>
        <end position="86"/>
    </location>
</feature>
<dbReference type="Proteomes" id="UP000235672">
    <property type="component" value="Unassembled WGS sequence"/>
</dbReference>
<feature type="compositionally biased region" description="Basic and acidic residues" evidence="2">
    <location>
        <begin position="67"/>
        <end position="86"/>
    </location>
</feature>
<feature type="region of interest" description="Disordered" evidence="2">
    <location>
        <begin position="776"/>
        <end position="877"/>
    </location>
</feature>
<dbReference type="GO" id="GO:0005737">
    <property type="term" value="C:cytoplasm"/>
    <property type="evidence" value="ECO:0007669"/>
    <property type="project" value="TreeGrafter"/>
</dbReference>
<evidence type="ECO:0000256" key="1">
    <source>
        <dbReference type="ARBA" id="ARBA00010402"/>
    </source>
</evidence>
<evidence type="ECO:0008006" key="5">
    <source>
        <dbReference type="Google" id="ProtNLM"/>
    </source>
</evidence>
<feature type="compositionally biased region" description="Low complexity" evidence="2">
    <location>
        <begin position="850"/>
        <end position="859"/>
    </location>
</feature>
<feature type="compositionally biased region" description="Low complexity" evidence="2">
    <location>
        <begin position="398"/>
        <end position="407"/>
    </location>
</feature>
<feature type="compositionally biased region" description="Low complexity" evidence="2">
    <location>
        <begin position="203"/>
        <end position="223"/>
    </location>
</feature>
<protein>
    <recommendedName>
        <fullName evidence="5">Protein sip5</fullName>
    </recommendedName>
</protein>
<feature type="region of interest" description="Disordered" evidence="2">
    <location>
        <begin position="560"/>
        <end position="763"/>
    </location>
</feature>
<dbReference type="AlphaFoldDB" id="A0A2J6Q9Z5"/>
<feature type="region of interest" description="Disordered" evidence="2">
    <location>
        <begin position="162"/>
        <end position="184"/>
    </location>
</feature>
<organism evidence="3 4">
    <name type="scientific">Hyaloscypha hepaticicola</name>
    <dbReference type="NCBI Taxonomy" id="2082293"/>
    <lineage>
        <taxon>Eukaryota</taxon>
        <taxon>Fungi</taxon>
        <taxon>Dikarya</taxon>
        <taxon>Ascomycota</taxon>
        <taxon>Pezizomycotina</taxon>
        <taxon>Leotiomycetes</taxon>
        <taxon>Helotiales</taxon>
        <taxon>Hyaloscyphaceae</taxon>
        <taxon>Hyaloscypha</taxon>
    </lineage>
</organism>
<dbReference type="OrthoDB" id="21471at2759"/>
<feature type="compositionally biased region" description="Polar residues" evidence="2">
    <location>
        <begin position="828"/>
        <end position="842"/>
    </location>
</feature>
<evidence type="ECO:0000313" key="3">
    <source>
        <dbReference type="EMBL" id="PMD23064.1"/>
    </source>
</evidence>
<reference evidence="3 4" key="1">
    <citation type="submission" date="2016-05" db="EMBL/GenBank/DDBJ databases">
        <title>A degradative enzymes factory behind the ericoid mycorrhizal symbiosis.</title>
        <authorList>
            <consortium name="DOE Joint Genome Institute"/>
            <person name="Martino E."/>
            <person name="Morin E."/>
            <person name="Grelet G."/>
            <person name="Kuo A."/>
            <person name="Kohler A."/>
            <person name="Daghino S."/>
            <person name="Barry K."/>
            <person name="Choi C."/>
            <person name="Cichocki N."/>
            <person name="Clum A."/>
            <person name="Copeland A."/>
            <person name="Hainaut M."/>
            <person name="Haridas S."/>
            <person name="Labutti K."/>
            <person name="Lindquist E."/>
            <person name="Lipzen A."/>
            <person name="Khouja H.-R."/>
            <person name="Murat C."/>
            <person name="Ohm R."/>
            <person name="Olson A."/>
            <person name="Spatafora J."/>
            <person name="Veneault-Fourrey C."/>
            <person name="Henrissat B."/>
            <person name="Grigoriev I."/>
            <person name="Martin F."/>
            <person name="Perotto S."/>
        </authorList>
    </citation>
    <scope>NUCLEOTIDE SEQUENCE [LARGE SCALE GENOMIC DNA]</scope>
    <source>
        <strain evidence="3 4">UAMH 7357</strain>
    </source>
</reference>
<comment type="similarity">
    <text evidence="1">Belongs to the SIP5 family.</text>
</comment>